<evidence type="ECO:0000256" key="7">
    <source>
        <dbReference type="ARBA" id="ARBA00023155"/>
    </source>
</evidence>
<protein>
    <submittedName>
        <fullName evidence="15">Lhx5-like protein</fullName>
    </submittedName>
</protein>
<evidence type="ECO:0000256" key="3">
    <source>
        <dbReference type="ARBA" id="ARBA00022737"/>
    </source>
</evidence>
<evidence type="ECO:0000256" key="1">
    <source>
        <dbReference type="ARBA" id="ARBA00004123"/>
    </source>
</evidence>
<organism evidence="15">
    <name type="scientific">Parasacculina yatsui</name>
    <dbReference type="NCBI Taxonomy" id="2836420"/>
    <lineage>
        <taxon>Eukaryota</taxon>
        <taxon>Metazoa</taxon>
        <taxon>Ecdysozoa</taxon>
        <taxon>Arthropoda</taxon>
        <taxon>Crustacea</taxon>
        <taxon>Multicrustacea</taxon>
        <taxon>Cirripedia</taxon>
        <taxon>Rhizocephala</taxon>
        <taxon>Polyascidae</taxon>
        <taxon>Parasacculina</taxon>
    </lineage>
</organism>
<dbReference type="PROSITE" id="PS00027">
    <property type="entry name" value="HOMEOBOX_1"/>
    <property type="match status" value="1"/>
</dbReference>
<accession>A0A8K1RC13</accession>
<feature type="compositionally biased region" description="Gly residues" evidence="12">
    <location>
        <begin position="220"/>
        <end position="231"/>
    </location>
</feature>
<sequence length="445" mass="48678">MIVCCAACDKPILDKFLMNVLERTWHSECVRCYDCRAHLTEKCFSREGKLFCREDFFRRYGTKCSGCGHGISPQDLVRKARDKVFHLKCFTCLVCRKQLSTGEELYVLDESRFICKEDYVNGKNLPDSVLVGDEDEDDEEFTSSSDLITSAPLGHLDLDLPAVKLENGSTNGSTGAGGHMSTRSLTPTAGSDGDKSLSMMGDAGDSERQDSDQGSDVEDGGAGGGGVGGDSGKSPDDDKSGANKRRGPRTTIKAKQLEVLKAAFNNTPKPTRHIREQLAKETGLPMRVIQVWFQNKRSKERRMKQLSSMGMRAHLFGNPRKLRGMRMSPNMDEFPFYGEAPFYGHQSFNEPFFPGNPAAAMGFPPPGPGIPVSMEQPLPPGGPMGEFVPMPPAMPMDHPFMAHGDLMSQRSSPDSANPMTSIPPNAPPPGSMAFSDHQSNEGLVW</sequence>
<dbReference type="CDD" id="cd09367">
    <property type="entry name" value="LIM1_Lhx1_Lhx5"/>
    <property type="match status" value="1"/>
</dbReference>
<dbReference type="CDD" id="cd09375">
    <property type="entry name" value="LIM2_Lhx1_Lhx5"/>
    <property type="match status" value="1"/>
</dbReference>
<evidence type="ECO:0000259" key="13">
    <source>
        <dbReference type="PROSITE" id="PS50023"/>
    </source>
</evidence>
<evidence type="ECO:0000313" key="15">
    <source>
        <dbReference type="EMBL" id="UEK51614.1"/>
    </source>
</evidence>
<evidence type="ECO:0000256" key="4">
    <source>
        <dbReference type="ARBA" id="ARBA00022833"/>
    </source>
</evidence>
<dbReference type="GO" id="GO:0008270">
    <property type="term" value="F:zinc ion binding"/>
    <property type="evidence" value="ECO:0007669"/>
    <property type="project" value="InterPro"/>
</dbReference>
<reference evidence="15" key="1">
    <citation type="submission" date="2020-11" db="EMBL/GenBank/DDBJ databases">
        <title>Barnacle with a root-like body: structural and transcriptomic signatures of the interna, endoparasitic structure of the parasitic barnacle Sacculina yatsui.</title>
        <authorList>
            <person name="Wong Y.H."/>
            <person name="Okano K."/>
        </authorList>
    </citation>
    <scope>NUCLEOTIDE SEQUENCE</scope>
    <source>
        <tissue evidence="15">Endoparasitic structure interna</tissue>
    </source>
</reference>
<evidence type="ECO:0000256" key="10">
    <source>
        <dbReference type="PROSITE-ProRule" id="PRU00125"/>
    </source>
</evidence>
<feature type="domain" description="Homeobox" evidence="14">
    <location>
        <begin position="243"/>
        <end position="303"/>
    </location>
</feature>
<dbReference type="PANTHER" id="PTHR24208:SF105">
    <property type="entry name" value="DLIM1"/>
    <property type="match status" value="1"/>
</dbReference>
<dbReference type="PROSITE" id="PS50023">
    <property type="entry name" value="LIM_DOMAIN_2"/>
    <property type="match status" value="2"/>
</dbReference>
<dbReference type="SUPFAM" id="SSF46689">
    <property type="entry name" value="Homeodomain-like"/>
    <property type="match status" value="1"/>
</dbReference>
<dbReference type="InterPro" id="IPR017970">
    <property type="entry name" value="Homeobox_CS"/>
</dbReference>
<keyword evidence="2 10" id="KW-0479">Metal-binding</keyword>
<dbReference type="PANTHER" id="PTHR24208">
    <property type="entry name" value="LIM/HOMEOBOX PROTEIN LHX"/>
    <property type="match status" value="1"/>
</dbReference>
<feature type="domain" description="LIM zinc-binding" evidence="13">
    <location>
        <begin position="3"/>
        <end position="62"/>
    </location>
</feature>
<dbReference type="EMBL" id="MW292218">
    <property type="protein sequence ID" value="UEK51614.1"/>
    <property type="molecule type" value="mRNA"/>
</dbReference>
<dbReference type="PROSITE" id="PS50071">
    <property type="entry name" value="HOMEOBOX_2"/>
    <property type="match status" value="1"/>
</dbReference>
<dbReference type="InterPro" id="IPR009057">
    <property type="entry name" value="Homeodomain-like_sf"/>
</dbReference>
<feature type="domain" description="LIM zinc-binding" evidence="13">
    <location>
        <begin position="63"/>
        <end position="125"/>
    </location>
</feature>
<feature type="compositionally biased region" description="Acidic residues" evidence="12">
    <location>
        <begin position="132"/>
        <end position="141"/>
    </location>
</feature>
<dbReference type="InterPro" id="IPR050453">
    <property type="entry name" value="LIM_Homeobox_TF"/>
</dbReference>
<evidence type="ECO:0000256" key="12">
    <source>
        <dbReference type="SAM" id="MobiDB-lite"/>
    </source>
</evidence>
<keyword evidence="7 9" id="KW-0371">Homeobox</keyword>
<feature type="region of interest" description="Disordered" evidence="12">
    <location>
        <begin position="164"/>
        <end position="253"/>
    </location>
</feature>
<proteinExistence type="evidence at transcript level"/>
<dbReference type="PROSITE" id="PS00478">
    <property type="entry name" value="LIM_DOMAIN_1"/>
    <property type="match status" value="2"/>
</dbReference>
<dbReference type="InterPro" id="IPR049618">
    <property type="entry name" value="Lhx1/5_LIM1"/>
</dbReference>
<feature type="compositionally biased region" description="Polar residues" evidence="12">
    <location>
        <begin position="408"/>
        <end position="423"/>
    </location>
</feature>
<dbReference type="SUPFAM" id="SSF57716">
    <property type="entry name" value="Glucocorticoid receptor-like (DNA-binding domain)"/>
    <property type="match status" value="2"/>
</dbReference>
<dbReference type="InterPro" id="IPR049619">
    <property type="entry name" value="Lhx1/5_LIM2"/>
</dbReference>
<evidence type="ECO:0000256" key="9">
    <source>
        <dbReference type="PROSITE-ProRule" id="PRU00108"/>
    </source>
</evidence>
<dbReference type="Pfam" id="PF00046">
    <property type="entry name" value="Homeodomain"/>
    <property type="match status" value="1"/>
</dbReference>
<dbReference type="SMART" id="SM00389">
    <property type="entry name" value="HOX"/>
    <property type="match status" value="1"/>
</dbReference>
<evidence type="ECO:0000256" key="11">
    <source>
        <dbReference type="RuleBase" id="RU000682"/>
    </source>
</evidence>
<evidence type="ECO:0000256" key="8">
    <source>
        <dbReference type="ARBA" id="ARBA00023242"/>
    </source>
</evidence>
<dbReference type="Pfam" id="PF00412">
    <property type="entry name" value="LIM"/>
    <property type="match status" value="2"/>
</dbReference>
<feature type="DNA-binding region" description="Homeobox" evidence="9">
    <location>
        <begin position="245"/>
        <end position="304"/>
    </location>
</feature>
<keyword evidence="5 10" id="KW-0440">LIM domain</keyword>
<keyword evidence="3" id="KW-0677">Repeat</keyword>
<keyword evidence="4 10" id="KW-0862">Zinc</keyword>
<dbReference type="FunFam" id="2.10.110.10:FF:000046">
    <property type="entry name" value="LIM/homeobox protein Lhx1"/>
    <property type="match status" value="1"/>
</dbReference>
<dbReference type="GO" id="GO:0000977">
    <property type="term" value="F:RNA polymerase II transcription regulatory region sequence-specific DNA binding"/>
    <property type="evidence" value="ECO:0007669"/>
    <property type="project" value="TreeGrafter"/>
</dbReference>
<evidence type="ECO:0000256" key="6">
    <source>
        <dbReference type="ARBA" id="ARBA00023125"/>
    </source>
</evidence>
<dbReference type="AlphaFoldDB" id="A0A8K1RC13"/>
<dbReference type="Gene3D" id="2.10.110.10">
    <property type="entry name" value="Cysteine Rich Protein"/>
    <property type="match status" value="2"/>
</dbReference>
<dbReference type="Gene3D" id="1.10.10.60">
    <property type="entry name" value="Homeodomain-like"/>
    <property type="match status" value="1"/>
</dbReference>
<dbReference type="GO" id="GO:0000981">
    <property type="term" value="F:DNA-binding transcription factor activity, RNA polymerase II-specific"/>
    <property type="evidence" value="ECO:0007669"/>
    <property type="project" value="InterPro"/>
</dbReference>
<feature type="region of interest" description="Disordered" evidence="12">
    <location>
        <begin position="126"/>
        <end position="148"/>
    </location>
</feature>
<keyword evidence="6 9" id="KW-0238">DNA-binding</keyword>
<dbReference type="CDD" id="cd00086">
    <property type="entry name" value="homeodomain"/>
    <property type="match status" value="1"/>
</dbReference>
<feature type="compositionally biased region" description="Polar residues" evidence="12">
    <location>
        <begin position="436"/>
        <end position="445"/>
    </location>
</feature>
<dbReference type="GO" id="GO:0005634">
    <property type="term" value="C:nucleus"/>
    <property type="evidence" value="ECO:0007669"/>
    <property type="project" value="UniProtKB-SubCell"/>
</dbReference>
<dbReference type="FunFam" id="1.10.10.60:FF:000075">
    <property type="entry name" value="LIM/homeobox protein Lhx1"/>
    <property type="match status" value="1"/>
</dbReference>
<dbReference type="FunFam" id="2.10.110.10:FF:000006">
    <property type="entry name" value="LIM homeobox transcription factor 1-beta"/>
    <property type="match status" value="1"/>
</dbReference>
<comment type="subcellular location">
    <subcellularLocation>
        <location evidence="1 9 11">Nucleus</location>
    </subcellularLocation>
</comment>
<name>A0A8K1RC13_9CRUS</name>
<dbReference type="SMART" id="SM00132">
    <property type="entry name" value="LIM"/>
    <property type="match status" value="2"/>
</dbReference>
<dbReference type="InterPro" id="IPR001781">
    <property type="entry name" value="Znf_LIM"/>
</dbReference>
<dbReference type="InterPro" id="IPR001356">
    <property type="entry name" value="HD"/>
</dbReference>
<evidence type="ECO:0000259" key="14">
    <source>
        <dbReference type="PROSITE" id="PS50071"/>
    </source>
</evidence>
<evidence type="ECO:0000256" key="5">
    <source>
        <dbReference type="ARBA" id="ARBA00023038"/>
    </source>
</evidence>
<evidence type="ECO:0000256" key="2">
    <source>
        <dbReference type="ARBA" id="ARBA00022723"/>
    </source>
</evidence>
<keyword evidence="8 9" id="KW-0539">Nucleus</keyword>
<feature type="region of interest" description="Disordered" evidence="12">
    <location>
        <begin position="402"/>
        <end position="445"/>
    </location>
</feature>
<dbReference type="GO" id="GO:0030182">
    <property type="term" value="P:neuron differentiation"/>
    <property type="evidence" value="ECO:0007669"/>
    <property type="project" value="TreeGrafter"/>
</dbReference>